<dbReference type="Proteomes" id="UP000305760">
    <property type="component" value="Unassembled WGS sequence"/>
</dbReference>
<keyword evidence="2 6" id="KW-0418">Kinase</keyword>
<organism evidence="6 7">
    <name type="scientific">Arenimonas terrae</name>
    <dbReference type="NCBI Taxonomy" id="2546226"/>
    <lineage>
        <taxon>Bacteria</taxon>
        <taxon>Pseudomonadati</taxon>
        <taxon>Pseudomonadota</taxon>
        <taxon>Gammaproteobacteria</taxon>
        <taxon>Lysobacterales</taxon>
        <taxon>Lysobacteraceae</taxon>
        <taxon>Arenimonas</taxon>
    </lineage>
</organism>
<dbReference type="GO" id="GO:0000155">
    <property type="term" value="F:phosphorelay sensor kinase activity"/>
    <property type="evidence" value="ECO:0007669"/>
    <property type="project" value="InterPro"/>
</dbReference>
<keyword evidence="7" id="KW-1185">Reference proteome</keyword>
<reference evidence="6 7" key="1">
    <citation type="submission" date="2019-03" db="EMBL/GenBank/DDBJ databases">
        <title>Arenimonas daejeonensis sp. nov., isolated from compost.</title>
        <authorList>
            <person name="Jeon C.O."/>
        </authorList>
    </citation>
    <scope>NUCLEOTIDE SEQUENCE [LARGE SCALE GENOMIC DNA]</scope>
    <source>
        <strain evidence="6 7">R29</strain>
    </source>
</reference>
<evidence type="ECO:0000256" key="2">
    <source>
        <dbReference type="ARBA" id="ARBA00022777"/>
    </source>
</evidence>
<dbReference type="InterPro" id="IPR036890">
    <property type="entry name" value="HATPase_C_sf"/>
</dbReference>
<dbReference type="OrthoDB" id="9797605at2"/>
<dbReference type="GO" id="GO:0046983">
    <property type="term" value="F:protein dimerization activity"/>
    <property type="evidence" value="ECO:0007669"/>
    <property type="project" value="InterPro"/>
</dbReference>
<evidence type="ECO:0000313" key="7">
    <source>
        <dbReference type="Proteomes" id="UP000305760"/>
    </source>
</evidence>
<dbReference type="InterPro" id="IPR050482">
    <property type="entry name" value="Sensor_HK_TwoCompSys"/>
</dbReference>
<name>A0A5C4RX79_9GAMM</name>
<dbReference type="PANTHER" id="PTHR24421:SF63">
    <property type="entry name" value="SENSOR HISTIDINE KINASE DESK"/>
    <property type="match status" value="1"/>
</dbReference>
<feature type="transmembrane region" description="Helical" evidence="4">
    <location>
        <begin position="74"/>
        <end position="92"/>
    </location>
</feature>
<feature type="transmembrane region" description="Helical" evidence="4">
    <location>
        <begin position="138"/>
        <end position="158"/>
    </location>
</feature>
<evidence type="ECO:0000256" key="3">
    <source>
        <dbReference type="ARBA" id="ARBA00023012"/>
    </source>
</evidence>
<dbReference type="CDD" id="cd16917">
    <property type="entry name" value="HATPase_UhpB-NarQ-NarX-like"/>
    <property type="match status" value="1"/>
</dbReference>
<keyword evidence="4" id="KW-0472">Membrane</keyword>
<evidence type="ECO:0000313" key="6">
    <source>
        <dbReference type="EMBL" id="TNJ35297.1"/>
    </source>
</evidence>
<proteinExistence type="predicted"/>
<dbReference type="Gene3D" id="1.20.5.1930">
    <property type="match status" value="1"/>
</dbReference>
<gene>
    <name evidence="6" type="ORF">E1B00_05955</name>
</gene>
<dbReference type="Gene3D" id="3.30.565.10">
    <property type="entry name" value="Histidine kinase-like ATPase, C-terminal domain"/>
    <property type="match status" value="1"/>
</dbReference>
<feature type="transmembrane region" description="Helical" evidence="4">
    <location>
        <begin position="112"/>
        <end position="131"/>
    </location>
</feature>
<dbReference type="AlphaFoldDB" id="A0A5C4RX79"/>
<feature type="domain" description="Histidine kinase/HSP90-like ATPase" evidence="5">
    <location>
        <begin position="281"/>
        <end position="370"/>
    </location>
</feature>
<dbReference type="SMART" id="SM00387">
    <property type="entry name" value="HATPase_c"/>
    <property type="match status" value="1"/>
</dbReference>
<evidence type="ECO:0000259" key="5">
    <source>
        <dbReference type="SMART" id="SM00387"/>
    </source>
</evidence>
<dbReference type="EMBL" id="SMDR01000001">
    <property type="protein sequence ID" value="TNJ35297.1"/>
    <property type="molecule type" value="Genomic_DNA"/>
</dbReference>
<dbReference type="InterPro" id="IPR011712">
    <property type="entry name" value="Sig_transdc_His_kin_sub3_dim/P"/>
</dbReference>
<dbReference type="PANTHER" id="PTHR24421">
    <property type="entry name" value="NITRATE/NITRITE SENSOR PROTEIN NARX-RELATED"/>
    <property type="match status" value="1"/>
</dbReference>
<keyword evidence="3" id="KW-0902">Two-component regulatory system</keyword>
<evidence type="ECO:0000256" key="4">
    <source>
        <dbReference type="SAM" id="Phobius"/>
    </source>
</evidence>
<feature type="transmembrane region" description="Helical" evidence="4">
    <location>
        <begin position="45"/>
        <end position="62"/>
    </location>
</feature>
<dbReference type="SUPFAM" id="SSF55874">
    <property type="entry name" value="ATPase domain of HSP90 chaperone/DNA topoisomerase II/histidine kinase"/>
    <property type="match status" value="1"/>
</dbReference>
<evidence type="ECO:0000256" key="1">
    <source>
        <dbReference type="ARBA" id="ARBA00022679"/>
    </source>
</evidence>
<protein>
    <submittedName>
        <fullName evidence="6">Sensor histidine kinase</fullName>
    </submittedName>
</protein>
<dbReference type="Pfam" id="PF07730">
    <property type="entry name" value="HisKA_3"/>
    <property type="match status" value="1"/>
</dbReference>
<keyword evidence="1" id="KW-0808">Transferase</keyword>
<dbReference type="InterPro" id="IPR003594">
    <property type="entry name" value="HATPase_dom"/>
</dbReference>
<accession>A0A5C4RX79</accession>
<comment type="caution">
    <text evidence="6">The sequence shown here is derived from an EMBL/GenBank/DDBJ whole genome shotgun (WGS) entry which is preliminary data.</text>
</comment>
<keyword evidence="4" id="KW-0812">Transmembrane</keyword>
<dbReference type="Pfam" id="PF02518">
    <property type="entry name" value="HATPase_c"/>
    <property type="match status" value="1"/>
</dbReference>
<sequence length="376" mass="40106">METPAALVESKPRPRDDIHENPWLTLLYLAFVFVPLVFYPGATGWPLGASLLAILLFLPLHFRFYRVAAPERPLLVFAVALIGYALVPFNAGGQTFLVYACAMAGWSFRPRLATAVAALMMSLLVAEFFLVMPTLRLALAWTGMAVLVSAMVFTGTLFSRHKARRDAELRLTQDEVGRLAAMAERERIGRDLHDLLGHTLSLVAIKSELAGRLVDRDPAAAKAQIGEVETVARQALAQVREAVVGIRATGLQAELAAARLALLSAEIRLDQRLEPLALSAAAEPVLAMALREAVTNVLRHAGATRVEVELSRRGAALCLAISDDGRGGAATPGNGLLGMRERLAAVGGTLDIDSPPGAGTRLLLKLPAAAIEGPAP</sequence>
<dbReference type="GO" id="GO:0016020">
    <property type="term" value="C:membrane"/>
    <property type="evidence" value="ECO:0007669"/>
    <property type="project" value="InterPro"/>
</dbReference>
<keyword evidence="4" id="KW-1133">Transmembrane helix</keyword>
<feature type="transmembrane region" description="Helical" evidence="4">
    <location>
        <begin position="21"/>
        <end position="39"/>
    </location>
</feature>
<dbReference type="RefSeq" id="WP_139446599.1">
    <property type="nucleotide sequence ID" value="NZ_SMDR01000001.1"/>
</dbReference>